<reference evidence="7" key="1">
    <citation type="submission" date="2020-12" db="EMBL/GenBank/DDBJ databases">
        <title>Sanguibacter suaedae sp. nov., isolated from Suaeda aralocaspica.</title>
        <authorList>
            <person name="Ma Q."/>
        </authorList>
    </citation>
    <scope>NUCLEOTIDE SEQUENCE</scope>
    <source>
        <strain evidence="7">YZGR15</strain>
    </source>
</reference>
<name>A0A934I6U3_9MICO</name>
<keyword evidence="8" id="KW-1185">Reference proteome</keyword>
<keyword evidence="3" id="KW-0997">Cell inner membrane</keyword>
<evidence type="ECO:0000313" key="8">
    <source>
        <dbReference type="Proteomes" id="UP000602087"/>
    </source>
</evidence>
<dbReference type="PANTHER" id="PTHR30606:SF10">
    <property type="entry name" value="PHOSPHATIDYLINOSITOL MANNOSIDE ACYLTRANSFERASE"/>
    <property type="match status" value="1"/>
</dbReference>
<keyword evidence="6 7" id="KW-0012">Acyltransferase</keyword>
<comment type="subcellular location">
    <subcellularLocation>
        <location evidence="1">Cell inner membrane</location>
    </subcellularLocation>
</comment>
<sequence length="315" mass="34168">MALDTARLHHLAWQHASKVPAPLLRGAAALGADVATLLRPAGVRRLATNLARVRPDAGPRELRRLVRRAMRSYMRYFGEVFVLASATPEQVAARVRVEGRDECTRALATGTSPVVALTHQGNWDLAGVWASTHLAPVTTVAERLEPPALYEDFMVFRESLGMTILTAGDDGVFRALLRVAAAPGRLVCLLADRDLSRTGVQVDLLGHPARVAPGPAAVAVATGAPLLPAGIFYERLTGARRRAAGTPWGIVIRFHPAVEVPTDGTPAERLRTTTQGWVDALAHDIHEHPEDWHMLQKVFVADLDPERLARAEARP</sequence>
<accession>A0A934I6U3</accession>
<keyword evidence="2" id="KW-1003">Cell membrane</keyword>
<protein>
    <submittedName>
        <fullName evidence="7">Phosphatidylinositol mannoside acyltransferase</fullName>
    </submittedName>
</protein>
<dbReference type="CDD" id="cd07984">
    <property type="entry name" value="LPLAT_LABLAT-like"/>
    <property type="match status" value="1"/>
</dbReference>
<evidence type="ECO:0000313" key="7">
    <source>
        <dbReference type="EMBL" id="MBI9115306.1"/>
    </source>
</evidence>
<dbReference type="GO" id="GO:0009247">
    <property type="term" value="P:glycolipid biosynthetic process"/>
    <property type="evidence" value="ECO:0007669"/>
    <property type="project" value="UniProtKB-ARBA"/>
</dbReference>
<evidence type="ECO:0000256" key="6">
    <source>
        <dbReference type="ARBA" id="ARBA00023315"/>
    </source>
</evidence>
<dbReference type="Proteomes" id="UP000602087">
    <property type="component" value="Unassembled WGS sequence"/>
</dbReference>
<proteinExistence type="predicted"/>
<keyword evidence="4" id="KW-0808">Transferase</keyword>
<evidence type="ECO:0000256" key="1">
    <source>
        <dbReference type="ARBA" id="ARBA00004533"/>
    </source>
</evidence>
<dbReference type="NCBIfam" id="NF005919">
    <property type="entry name" value="PRK07920.1"/>
    <property type="match status" value="1"/>
</dbReference>
<evidence type="ECO:0000256" key="2">
    <source>
        <dbReference type="ARBA" id="ARBA00022475"/>
    </source>
</evidence>
<dbReference type="Pfam" id="PF03279">
    <property type="entry name" value="Lip_A_acyltrans"/>
    <property type="match status" value="1"/>
</dbReference>
<dbReference type="PANTHER" id="PTHR30606">
    <property type="entry name" value="LIPID A BIOSYNTHESIS LAUROYL ACYLTRANSFERASE"/>
    <property type="match status" value="1"/>
</dbReference>
<evidence type="ECO:0000256" key="5">
    <source>
        <dbReference type="ARBA" id="ARBA00023136"/>
    </source>
</evidence>
<keyword evidence="5" id="KW-0472">Membrane</keyword>
<organism evidence="7 8">
    <name type="scientific">Sanguibacter suaedae</name>
    <dbReference type="NCBI Taxonomy" id="2795737"/>
    <lineage>
        <taxon>Bacteria</taxon>
        <taxon>Bacillati</taxon>
        <taxon>Actinomycetota</taxon>
        <taxon>Actinomycetes</taxon>
        <taxon>Micrococcales</taxon>
        <taxon>Sanguibacteraceae</taxon>
        <taxon>Sanguibacter</taxon>
    </lineage>
</organism>
<evidence type="ECO:0000256" key="3">
    <source>
        <dbReference type="ARBA" id="ARBA00022519"/>
    </source>
</evidence>
<evidence type="ECO:0000256" key="4">
    <source>
        <dbReference type="ARBA" id="ARBA00022679"/>
    </source>
</evidence>
<gene>
    <name evidence="7" type="ORF">JAV76_09835</name>
</gene>
<dbReference type="AlphaFoldDB" id="A0A934I6U3"/>
<comment type="caution">
    <text evidence="7">The sequence shown here is derived from an EMBL/GenBank/DDBJ whole genome shotgun (WGS) entry which is preliminary data.</text>
</comment>
<dbReference type="InterPro" id="IPR004960">
    <property type="entry name" value="LipA_acyltrans"/>
</dbReference>
<dbReference type="RefSeq" id="WP_198733872.1">
    <property type="nucleotide sequence ID" value="NZ_JAEINH010000007.1"/>
</dbReference>
<dbReference type="GO" id="GO:0016746">
    <property type="term" value="F:acyltransferase activity"/>
    <property type="evidence" value="ECO:0007669"/>
    <property type="project" value="UniProtKB-KW"/>
</dbReference>
<dbReference type="GO" id="GO:0005886">
    <property type="term" value="C:plasma membrane"/>
    <property type="evidence" value="ECO:0007669"/>
    <property type="project" value="UniProtKB-SubCell"/>
</dbReference>
<dbReference type="EMBL" id="JAEINH010000007">
    <property type="protein sequence ID" value="MBI9115306.1"/>
    <property type="molecule type" value="Genomic_DNA"/>
</dbReference>